<name>A0A2I9CVM8_9DEIO</name>
<reference evidence="2" key="1">
    <citation type="submission" date="2018-01" db="EMBL/GenBank/DDBJ databases">
        <title>Draft Genome Sequence of the Radioresistant Bacterium Deinococcus aerius TR0125, Isolated from the Higher Atmosphere above Japan.</title>
        <authorList>
            <person name="Satoh K."/>
            <person name="Arai H."/>
            <person name="Sanzen T."/>
            <person name="Kawaguchi Y."/>
            <person name="Hayashi H."/>
            <person name="Yokobori S."/>
            <person name="Yamagishi A."/>
            <person name="Oono Y."/>
            <person name="Narumi I."/>
        </authorList>
    </citation>
    <scope>NUCLEOTIDE SEQUENCE [LARGE SCALE GENOMIC DNA]</scope>
    <source>
        <strain evidence="2">TR0125</strain>
    </source>
</reference>
<dbReference type="EMBL" id="BFAG01000007">
    <property type="protein sequence ID" value="GBF06009.1"/>
    <property type="molecule type" value="Genomic_DNA"/>
</dbReference>
<proteinExistence type="predicted"/>
<sequence>MPDEPYVSWAYSDASMQPYARHAVLAAVLPGKSVVQEAPVTSVAEAELLAAELAVLHAPAHLPLRLHVDSAFVIHALTGQHGQGAAFLGLGERILALAGARGIELELVKVTSAENRAHWPALSRYRSLEDRPRRVYDLQVKGPLVRVRGDGVEFRRVYEAPAGFYAVCDLAEQLPAGVIALVRGLMPLAWAYWHNPGTGGARVRKRAEQALKVLAEKNSDLQVWKGDRPRFQSVTG</sequence>
<comment type="caution">
    <text evidence="1">The sequence shown here is derived from an EMBL/GenBank/DDBJ whole genome shotgun (WGS) entry which is preliminary data.</text>
</comment>
<dbReference type="SUPFAM" id="SSF53098">
    <property type="entry name" value="Ribonuclease H-like"/>
    <property type="match status" value="1"/>
</dbReference>
<evidence type="ECO:0000313" key="2">
    <source>
        <dbReference type="Proteomes" id="UP000236569"/>
    </source>
</evidence>
<dbReference type="InterPro" id="IPR012337">
    <property type="entry name" value="RNaseH-like_sf"/>
</dbReference>
<dbReference type="Proteomes" id="UP000236569">
    <property type="component" value="Unassembled WGS sequence"/>
</dbReference>
<keyword evidence="2" id="KW-1185">Reference proteome</keyword>
<evidence type="ECO:0000313" key="1">
    <source>
        <dbReference type="EMBL" id="GBF06009.1"/>
    </source>
</evidence>
<gene>
    <name evidence="1" type="ORF">DAERI_070007</name>
</gene>
<accession>A0A2I9CVM8</accession>
<dbReference type="AlphaFoldDB" id="A0A2I9CVM8"/>
<protein>
    <submittedName>
        <fullName evidence="1">Uncharacterized protein</fullName>
    </submittedName>
</protein>
<organism evidence="1 2">
    <name type="scientific">Deinococcus aerius</name>
    <dbReference type="NCBI Taxonomy" id="200253"/>
    <lineage>
        <taxon>Bacteria</taxon>
        <taxon>Thermotogati</taxon>
        <taxon>Deinococcota</taxon>
        <taxon>Deinococci</taxon>
        <taxon>Deinococcales</taxon>
        <taxon>Deinococcaceae</taxon>
        <taxon>Deinococcus</taxon>
    </lineage>
</organism>